<protein>
    <recommendedName>
        <fullName evidence="2">Azaphilone pigments biosynthesis cluster protein L N-terminal domain-containing protein</fullName>
    </recommendedName>
</protein>
<gene>
    <name evidence="3" type="ORF">NUU61_009352</name>
</gene>
<comment type="caution">
    <text evidence="3">The sequence shown here is derived from an EMBL/GenBank/DDBJ whole genome shotgun (WGS) entry which is preliminary data.</text>
</comment>
<dbReference type="InterPro" id="IPR031348">
    <property type="entry name" value="PigL_N"/>
</dbReference>
<evidence type="ECO:0000256" key="1">
    <source>
        <dbReference type="SAM" id="SignalP"/>
    </source>
</evidence>
<dbReference type="GeneID" id="81399046"/>
<proteinExistence type="predicted"/>
<evidence type="ECO:0000259" key="2">
    <source>
        <dbReference type="Pfam" id="PF17111"/>
    </source>
</evidence>
<evidence type="ECO:0000313" key="4">
    <source>
        <dbReference type="Proteomes" id="UP001141434"/>
    </source>
</evidence>
<feature type="chain" id="PRO_5040963528" description="Azaphilone pigments biosynthesis cluster protein L N-terminal domain-containing protein" evidence="1">
    <location>
        <begin position="19"/>
        <end position="217"/>
    </location>
</feature>
<feature type="signal peptide" evidence="1">
    <location>
        <begin position="1"/>
        <end position="18"/>
    </location>
</feature>
<sequence length="217" mass="24318">MAELVGLASGILTLATFAFQCSVSLYETVNSFRSHPRRVRDLLSELEALRAVLAPLVELVKSTSDANLSILDRPLLRCGNACNEFQQELLQCVSRSNSNRSNFHNWARLTYMGDNIDDFRDLLAGYKATINIALTYTTLRQSTEAAESIGDYEGLIQDTKEDLGIRLESIDRKLEQLVEKDMDQSGSNTAELHSLREERLSTEKCLQICAQLSSHID</sequence>
<evidence type="ECO:0000313" key="3">
    <source>
        <dbReference type="EMBL" id="KAJ5084773.1"/>
    </source>
</evidence>
<keyword evidence="4" id="KW-1185">Reference proteome</keyword>
<dbReference type="OrthoDB" id="5068804at2759"/>
<dbReference type="Proteomes" id="UP001141434">
    <property type="component" value="Unassembled WGS sequence"/>
</dbReference>
<organism evidence="3 4">
    <name type="scientific">Penicillium alfredii</name>
    <dbReference type="NCBI Taxonomy" id="1506179"/>
    <lineage>
        <taxon>Eukaryota</taxon>
        <taxon>Fungi</taxon>
        <taxon>Dikarya</taxon>
        <taxon>Ascomycota</taxon>
        <taxon>Pezizomycotina</taxon>
        <taxon>Eurotiomycetes</taxon>
        <taxon>Eurotiomycetidae</taxon>
        <taxon>Eurotiales</taxon>
        <taxon>Aspergillaceae</taxon>
        <taxon>Penicillium</taxon>
    </lineage>
</organism>
<reference evidence="3" key="2">
    <citation type="journal article" date="2023" name="IMA Fungus">
        <title>Comparative genomic study of the Penicillium genus elucidates a diverse pangenome and 15 lateral gene transfer events.</title>
        <authorList>
            <person name="Petersen C."/>
            <person name="Sorensen T."/>
            <person name="Nielsen M.R."/>
            <person name="Sondergaard T.E."/>
            <person name="Sorensen J.L."/>
            <person name="Fitzpatrick D.A."/>
            <person name="Frisvad J.C."/>
            <person name="Nielsen K.L."/>
        </authorList>
    </citation>
    <scope>NUCLEOTIDE SEQUENCE</scope>
    <source>
        <strain evidence="3">IBT 34128</strain>
    </source>
</reference>
<feature type="domain" description="Azaphilone pigments biosynthesis cluster protein L N-terminal" evidence="2">
    <location>
        <begin position="2"/>
        <end position="210"/>
    </location>
</feature>
<accession>A0A9W9EMV6</accession>
<dbReference type="RefSeq" id="XP_056508170.1">
    <property type="nucleotide sequence ID" value="XM_056659877.1"/>
</dbReference>
<dbReference type="Pfam" id="PF17111">
    <property type="entry name" value="PigL_N"/>
    <property type="match status" value="1"/>
</dbReference>
<dbReference type="EMBL" id="JAPMSZ010000011">
    <property type="protein sequence ID" value="KAJ5084773.1"/>
    <property type="molecule type" value="Genomic_DNA"/>
</dbReference>
<reference evidence="3" key="1">
    <citation type="submission" date="2022-11" db="EMBL/GenBank/DDBJ databases">
        <authorList>
            <person name="Petersen C."/>
        </authorList>
    </citation>
    <scope>NUCLEOTIDE SEQUENCE</scope>
    <source>
        <strain evidence="3">IBT 34128</strain>
    </source>
</reference>
<dbReference type="AlphaFoldDB" id="A0A9W9EMV6"/>
<name>A0A9W9EMV6_9EURO</name>
<keyword evidence="1" id="KW-0732">Signal</keyword>